<evidence type="ECO:0000313" key="4">
    <source>
        <dbReference type="EMBL" id="GAA2096249.1"/>
    </source>
</evidence>
<dbReference type="EMBL" id="BAAAPE010000016">
    <property type="protein sequence ID" value="GAA2096249.1"/>
    <property type="molecule type" value="Genomic_DNA"/>
</dbReference>
<dbReference type="Proteomes" id="UP001500016">
    <property type="component" value="Unassembled WGS sequence"/>
</dbReference>
<feature type="domain" description="Pyridoxamine 5'-phosphate oxidase N-terminal" evidence="3">
    <location>
        <begin position="47"/>
        <end position="136"/>
    </location>
</feature>
<gene>
    <name evidence="4" type="ORF">GCM10009801_65660</name>
</gene>
<proteinExistence type="predicted"/>
<keyword evidence="5" id="KW-1185">Reference proteome</keyword>
<feature type="region of interest" description="Disordered" evidence="2">
    <location>
        <begin position="18"/>
        <end position="44"/>
    </location>
</feature>
<dbReference type="InterPro" id="IPR012349">
    <property type="entry name" value="Split_barrel_FMN-bd"/>
</dbReference>
<organism evidence="4 5">
    <name type="scientific">Streptomyces albiaxialis</name>
    <dbReference type="NCBI Taxonomy" id="329523"/>
    <lineage>
        <taxon>Bacteria</taxon>
        <taxon>Bacillati</taxon>
        <taxon>Actinomycetota</taxon>
        <taxon>Actinomycetes</taxon>
        <taxon>Kitasatosporales</taxon>
        <taxon>Streptomycetaceae</taxon>
        <taxon>Streptomyces</taxon>
    </lineage>
</organism>
<feature type="coiled-coil region" evidence="1">
    <location>
        <begin position="185"/>
        <end position="212"/>
    </location>
</feature>
<feature type="compositionally biased region" description="Basic and acidic residues" evidence="2">
    <location>
        <begin position="30"/>
        <end position="39"/>
    </location>
</feature>
<dbReference type="RefSeq" id="WP_344533422.1">
    <property type="nucleotide sequence ID" value="NZ_BAAAPE010000016.1"/>
</dbReference>
<dbReference type="PANTHER" id="PTHR42815">
    <property type="entry name" value="FAD-BINDING, PUTATIVE (AFU_ORTHOLOGUE AFUA_6G07600)-RELATED"/>
    <property type="match status" value="1"/>
</dbReference>
<dbReference type="Gene3D" id="2.30.110.10">
    <property type="entry name" value="Electron Transport, Fmn-binding Protein, Chain A"/>
    <property type="match status" value="1"/>
</dbReference>
<evidence type="ECO:0000313" key="5">
    <source>
        <dbReference type="Proteomes" id="UP001500016"/>
    </source>
</evidence>
<protein>
    <submittedName>
        <fullName evidence="4">Pyridoxamine 5'-phosphate oxidase family protein</fullName>
    </submittedName>
</protein>
<dbReference type="Pfam" id="PF01243">
    <property type="entry name" value="PNPOx_N"/>
    <property type="match status" value="1"/>
</dbReference>
<dbReference type="SUPFAM" id="SSF50475">
    <property type="entry name" value="FMN-binding split barrel"/>
    <property type="match status" value="1"/>
</dbReference>
<accession>A0ABP5I8T5</accession>
<comment type="caution">
    <text evidence="4">The sequence shown here is derived from an EMBL/GenBank/DDBJ whole genome shotgun (WGS) entry which is preliminary data.</text>
</comment>
<evidence type="ECO:0000259" key="3">
    <source>
        <dbReference type="Pfam" id="PF01243"/>
    </source>
</evidence>
<evidence type="ECO:0000256" key="2">
    <source>
        <dbReference type="SAM" id="MobiDB-lite"/>
    </source>
</evidence>
<dbReference type="InterPro" id="IPR011576">
    <property type="entry name" value="Pyridox_Oxase_N"/>
</dbReference>
<name>A0ABP5I8T5_9ACTN</name>
<reference evidence="5" key="1">
    <citation type="journal article" date="2019" name="Int. J. Syst. Evol. Microbiol.">
        <title>The Global Catalogue of Microorganisms (GCM) 10K type strain sequencing project: providing services to taxonomists for standard genome sequencing and annotation.</title>
        <authorList>
            <consortium name="The Broad Institute Genomics Platform"/>
            <consortium name="The Broad Institute Genome Sequencing Center for Infectious Disease"/>
            <person name="Wu L."/>
            <person name="Ma J."/>
        </authorList>
    </citation>
    <scope>NUCLEOTIDE SEQUENCE [LARGE SCALE GENOMIC DNA]</scope>
    <source>
        <strain evidence="5">JCM 15478</strain>
    </source>
</reference>
<evidence type="ECO:0000256" key="1">
    <source>
        <dbReference type="SAM" id="Coils"/>
    </source>
</evidence>
<keyword evidence="1" id="KW-0175">Coiled coil</keyword>
<sequence>MTRFARIAYTPSVRAAQEENGSALAARRRLGPDQGREESDPLGPDEAAFLTAADGFYLATVGETGWPYMQYRGGPPGFLHVLDPGTLAFTDVRGNRQYITTGNARSNDRVALFVMNYAARARLKLYGRLSVRTLDEDPALTHTLAEPRTDGRPERHLVIAVEGWNWNCPQHITPRFSEREVSAALAPVRERMRLLEEENEDLRARLERYTERAEAAG</sequence>
<dbReference type="PANTHER" id="PTHR42815:SF2">
    <property type="entry name" value="FAD-BINDING, PUTATIVE (AFU_ORTHOLOGUE AFUA_6G07600)-RELATED"/>
    <property type="match status" value="1"/>
</dbReference>